<evidence type="ECO:0000256" key="2">
    <source>
        <dbReference type="ARBA" id="ARBA00023239"/>
    </source>
</evidence>
<evidence type="ECO:0000256" key="1">
    <source>
        <dbReference type="ARBA" id="ARBA00022741"/>
    </source>
</evidence>
<reference evidence="3 4" key="1">
    <citation type="submission" date="2013-12" db="EMBL/GenBank/DDBJ databases">
        <title>Draft genome of the parsitic nematode Ancylostoma duodenale.</title>
        <authorList>
            <person name="Mitreva M."/>
        </authorList>
    </citation>
    <scope>NUCLEOTIDE SEQUENCE [LARGE SCALE GENOMIC DNA]</scope>
    <source>
        <strain evidence="3 4">Zhejiang</strain>
    </source>
</reference>
<evidence type="ECO:0008006" key="5">
    <source>
        <dbReference type="Google" id="ProtNLM"/>
    </source>
</evidence>
<evidence type="ECO:0000313" key="3">
    <source>
        <dbReference type="EMBL" id="KIH62342.1"/>
    </source>
</evidence>
<dbReference type="InterPro" id="IPR011009">
    <property type="entry name" value="Kinase-like_dom_sf"/>
</dbReference>
<dbReference type="GO" id="GO:0001653">
    <property type="term" value="F:peptide receptor activity"/>
    <property type="evidence" value="ECO:0007669"/>
    <property type="project" value="TreeGrafter"/>
</dbReference>
<evidence type="ECO:0000313" key="4">
    <source>
        <dbReference type="Proteomes" id="UP000054047"/>
    </source>
</evidence>
<proteinExistence type="predicted"/>
<dbReference type="GO" id="GO:0007168">
    <property type="term" value="P:receptor guanylyl cyclase signaling pathway"/>
    <property type="evidence" value="ECO:0007669"/>
    <property type="project" value="TreeGrafter"/>
</dbReference>
<dbReference type="OrthoDB" id="302535at2759"/>
<dbReference type="EMBL" id="KN729379">
    <property type="protein sequence ID" value="KIH62342.1"/>
    <property type="molecule type" value="Genomic_DNA"/>
</dbReference>
<dbReference type="GO" id="GO:0004383">
    <property type="term" value="F:guanylate cyclase activity"/>
    <property type="evidence" value="ECO:0007669"/>
    <property type="project" value="TreeGrafter"/>
</dbReference>
<dbReference type="PANTHER" id="PTHR11920:SF495">
    <property type="entry name" value="RECEPTOR-TYPE GUANYLATE CYCLASE GCY-7"/>
    <property type="match status" value="1"/>
</dbReference>
<accession>A0A0C2DIN0</accession>
<dbReference type="PANTHER" id="PTHR11920">
    <property type="entry name" value="GUANYLYL CYCLASE"/>
    <property type="match status" value="1"/>
</dbReference>
<keyword evidence="4" id="KW-1185">Reference proteome</keyword>
<name>A0A0C2DIN0_9BILA</name>
<dbReference type="Gene3D" id="1.10.510.10">
    <property type="entry name" value="Transferase(Phosphotransferase) domain 1"/>
    <property type="match status" value="1"/>
</dbReference>
<dbReference type="AlphaFoldDB" id="A0A0C2DIN0"/>
<organism evidence="3 4">
    <name type="scientific">Ancylostoma duodenale</name>
    <dbReference type="NCBI Taxonomy" id="51022"/>
    <lineage>
        <taxon>Eukaryota</taxon>
        <taxon>Metazoa</taxon>
        <taxon>Ecdysozoa</taxon>
        <taxon>Nematoda</taxon>
        <taxon>Chromadorea</taxon>
        <taxon>Rhabditida</taxon>
        <taxon>Rhabditina</taxon>
        <taxon>Rhabditomorpha</taxon>
        <taxon>Strongyloidea</taxon>
        <taxon>Ancylostomatidae</taxon>
        <taxon>Ancylostomatinae</taxon>
        <taxon>Ancylostoma</taxon>
    </lineage>
</organism>
<dbReference type="GO" id="GO:0005886">
    <property type="term" value="C:plasma membrane"/>
    <property type="evidence" value="ECO:0007669"/>
    <property type="project" value="TreeGrafter"/>
</dbReference>
<dbReference type="InterPro" id="IPR050401">
    <property type="entry name" value="Cyclic_nucleotide_synthase"/>
</dbReference>
<sequence>MEIFSPEVRARAREIERLDTLWKIPYATLRKVTHKQSSFTSNLSEASSKNIELKSETEKMCFFYYGKEPLMGFKHQAILKYEKFVNEEFRKMRQLEHDNVNRFFGVSMDSGLSYTLWRYCARGTLQILEENTIAIRTVRLQYLQTAALICRISKGAAVVSCHIIIPDMVAMNDDQRVK</sequence>
<dbReference type="GO" id="GO:0000166">
    <property type="term" value="F:nucleotide binding"/>
    <property type="evidence" value="ECO:0007669"/>
    <property type="project" value="UniProtKB-KW"/>
</dbReference>
<gene>
    <name evidence="3" type="ORF">ANCDUO_07374</name>
</gene>
<keyword evidence="2" id="KW-0456">Lyase</keyword>
<keyword evidence="1" id="KW-0547">Nucleotide-binding</keyword>
<dbReference type="GO" id="GO:0004016">
    <property type="term" value="F:adenylate cyclase activity"/>
    <property type="evidence" value="ECO:0007669"/>
    <property type="project" value="TreeGrafter"/>
</dbReference>
<protein>
    <recommendedName>
        <fullName evidence="5">Serine-threonine/tyrosine-protein kinase catalytic domain-containing protein</fullName>
    </recommendedName>
</protein>
<dbReference type="SUPFAM" id="SSF56112">
    <property type="entry name" value="Protein kinase-like (PK-like)"/>
    <property type="match status" value="1"/>
</dbReference>
<dbReference type="Proteomes" id="UP000054047">
    <property type="component" value="Unassembled WGS sequence"/>
</dbReference>